<sequence>MEDDSKSSARTAEVAPTTEKKVTRLESSRAVKARSSIDPPKTNALVITLRIGEFDIKRILIDLNNSAEITYEPLFRGLGLRVKDLNRAERSFYGFSGETVVPSGKVAINVKADTISSPTEFFVLNAYYLYNAILGRPKLHQMGAVPSTLHHKEIVGDQLVSTPAENLLLP</sequence>
<dbReference type="EMBL" id="OIVN01000702">
    <property type="protein sequence ID" value="SPC84338.1"/>
    <property type="molecule type" value="Genomic_DNA"/>
</dbReference>
<dbReference type="AlphaFoldDB" id="A0A2N9FB42"/>
<protein>
    <submittedName>
        <fullName evidence="2">Uncharacterized protein</fullName>
    </submittedName>
</protein>
<proteinExistence type="predicted"/>
<evidence type="ECO:0000256" key="1">
    <source>
        <dbReference type="SAM" id="MobiDB-lite"/>
    </source>
</evidence>
<reference evidence="2" key="1">
    <citation type="submission" date="2018-02" db="EMBL/GenBank/DDBJ databases">
        <authorList>
            <person name="Cohen D.B."/>
            <person name="Kent A.D."/>
        </authorList>
    </citation>
    <scope>NUCLEOTIDE SEQUENCE</scope>
</reference>
<accession>A0A2N9FB42</accession>
<dbReference type="PANTHER" id="PTHR33240">
    <property type="entry name" value="OS08G0508500 PROTEIN"/>
    <property type="match status" value="1"/>
</dbReference>
<name>A0A2N9FB42_FAGSY</name>
<dbReference type="PANTHER" id="PTHR33240:SF15">
    <property type="entry name" value="GAG-PRO-LIKE PROTEIN"/>
    <property type="match status" value="1"/>
</dbReference>
<feature type="compositionally biased region" description="Basic and acidic residues" evidence="1">
    <location>
        <begin position="18"/>
        <end position="27"/>
    </location>
</feature>
<feature type="region of interest" description="Disordered" evidence="1">
    <location>
        <begin position="1"/>
        <end position="27"/>
    </location>
</feature>
<organism evidence="2">
    <name type="scientific">Fagus sylvatica</name>
    <name type="common">Beechnut</name>
    <dbReference type="NCBI Taxonomy" id="28930"/>
    <lineage>
        <taxon>Eukaryota</taxon>
        <taxon>Viridiplantae</taxon>
        <taxon>Streptophyta</taxon>
        <taxon>Embryophyta</taxon>
        <taxon>Tracheophyta</taxon>
        <taxon>Spermatophyta</taxon>
        <taxon>Magnoliopsida</taxon>
        <taxon>eudicotyledons</taxon>
        <taxon>Gunneridae</taxon>
        <taxon>Pentapetalae</taxon>
        <taxon>rosids</taxon>
        <taxon>fabids</taxon>
        <taxon>Fagales</taxon>
        <taxon>Fagaceae</taxon>
        <taxon>Fagus</taxon>
    </lineage>
</organism>
<evidence type="ECO:0000313" key="2">
    <source>
        <dbReference type="EMBL" id="SPC84338.1"/>
    </source>
</evidence>
<gene>
    <name evidence="2" type="ORF">FSB_LOCUS12220</name>
</gene>